<dbReference type="OrthoDB" id="277063at2"/>
<dbReference type="GO" id="GO:0003677">
    <property type="term" value="F:DNA binding"/>
    <property type="evidence" value="ECO:0007669"/>
    <property type="project" value="UniProtKB-KW"/>
</dbReference>
<comment type="caution">
    <text evidence="1">The sequence shown here is derived from an EMBL/GenBank/DDBJ whole genome shotgun (WGS) entry which is preliminary data.</text>
</comment>
<dbReference type="InterPro" id="IPR058532">
    <property type="entry name" value="YjbR/MT2646/Rv2570-like"/>
</dbReference>
<keyword evidence="2" id="KW-1185">Reference proteome</keyword>
<name>A0A4V2ZTD9_9BACL</name>
<dbReference type="InterPro" id="IPR038056">
    <property type="entry name" value="YjbR-like_sf"/>
</dbReference>
<evidence type="ECO:0000313" key="2">
    <source>
        <dbReference type="Proteomes" id="UP000295636"/>
    </source>
</evidence>
<proteinExistence type="predicted"/>
<organism evidence="1 2">
    <name type="scientific">Paenibacillus piri</name>
    <dbReference type="NCBI Taxonomy" id="2547395"/>
    <lineage>
        <taxon>Bacteria</taxon>
        <taxon>Bacillati</taxon>
        <taxon>Bacillota</taxon>
        <taxon>Bacilli</taxon>
        <taxon>Bacillales</taxon>
        <taxon>Paenibacillaceae</taxon>
        <taxon>Paenibacillus</taxon>
    </lineage>
</organism>
<reference evidence="1 2" key="1">
    <citation type="submission" date="2019-03" db="EMBL/GenBank/DDBJ databases">
        <title>This is whole genome sequence of Paenibacillus sp MS74 strain.</title>
        <authorList>
            <person name="Trinh H.N."/>
        </authorList>
    </citation>
    <scope>NUCLEOTIDE SEQUENCE [LARGE SCALE GENOMIC DNA]</scope>
    <source>
        <strain evidence="1 2">MS74</strain>
    </source>
</reference>
<dbReference type="RefSeq" id="WP_133230154.1">
    <property type="nucleotide sequence ID" value="NZ_SMRT01000007.1"/>
</dbReference>
<dbReference type="SUPFAM" id="SSF142906">
    <property type="entry name" value="YjbR-like"/>
    <property type="match status" value="1"/>
</dbReference>
<dbReference type="Pfam" id="PF04237">
    <property type="entry name" value="YjbR"/>
    <property type="match status" value="1"/>
</dbReference>
<protein>
    <submittedName>
        <fullName evidence="1">MmcQ/YjbR family DNA-binding protein</fullName>
    </submittedName>
</protein>
<sequence length="127" mass="14515">MSHMQRQLQSQAGLNMLKRVRQICAPLPEVVEKIDGFGHTTMRIADKPFVFMGEKDGVPTMSFKADPFMQELLLQQDDYFKTPYIGHHGWVSVASVAKMQWDEVEPLIAEAYRRAAPKRILKQLGVL</sequence>
<evidence type="ECO:0000313" key="1">
    <source>
        <dbReference type="EMBL" id="TDF96754.1"/>
    </source>
</evidence>
<gene>
    <name evidence="1" type="ORF">E1757_16895</name>
</gene>
<dbReference type="Proteomes" id="UP000295636">
    <property type="component" value="Unassembled WGS sequence"/>
</dbReference>
<dbReference type="Gene3D" id="3.90.1150.30">
    <property type="match status" value="1"/>
</dbReference>
<dbReference type="EMBL" id="SMRT01000007">
    <property type="protein sequence ID" value="TDF96754.1"/>
    <property type="molecule type" value="Genomic_DNA"/>
</dbReference>
<accession>A0A4V2ZTD9</accession>
<keyword evidence="1" id="KW-0238">DNA-binding</keyword>
<dbReference type="AlphaFoldDB" id="A0A4V2ZTD9"/>